<feature type="coiled-coil region" evidence="1">
    <location>
        <begin position="326"/>
        <end position="353"/>
    </location>
</feature>
<dbReference type="STRING" id="1844006.PhaeoP97_02281"/>
<gene>
    <name evidence="2" type="ORF">PhaeoP97_02281</name>
</gene>
<name>A0A1L3I6F1_9RHOB</name>
<evidence type="ECO:0000313" key="2">
    <source>
        <dbReference type="EMBL" id="APG47675.1"/>
    </source>
</evidence>
<dbReference type="RefSeq" id="WP_072505125.1">
    <property type="nucleotide sequence ID" value="NZ_CP016364.1"/>
</dbReference>
<evidence type="ECO:0000256" key="1">
    <source>
        <dbReference type="SAM" id="Coils"/>
    </source>
</evidence>
<dbReference type="OrthoDB" id="7877008at2"/>
<dbReference type="KEGG" id="php:PhaeoP97_02281"/>
<protein>
    <submittedName>
        <fullName evidence="2">Uncharacterized protein</fullName>
    </submittedName>
</protein>
<evidence type="ECO:0000313" key="3">
    <source>
        <dbReference type="Proteomes" id="UP000183859"/>
    </source>
</evidence>
<keyword evidence="1" id="KW-0175">Coiled coil</keyword>
<keyword evidence="3" id="KW-1185">Reference proteome</keyword>
<dbReference type="Proteomes" id="UP000183859">
    <property type="component" value="Chromosome"/>
</dbReference>
<sequence>MRDLKQADAELWETIPEDTMAVIAARTALRLLPNTSFGKLSRNPALNITHDFRQVLIQVVSLVKESGATASKAQLELVRATLRGTIDVVDELKHKAPYYAAKSAAAVTVADAAHFAVSAQQAAKAADISEQVSSSIVDLALEDGRVEQQKGLTDCFAKPLLPSTATYLLNFWEETRASISGSSTAFSFWRDWYQGFLDGKPLDWDLQHRVALIDDTFWDAGPEAVAAEIERIRAEFSRQPSGEDRFPKHEPKSVSHLFDNRVIASASLQGLAEQVTHSIERFHAETGANALPEALEPLTALPALLLAVNSTIQKAPHEGIIPSETEDQLRAEIGRLNAKVAQLQEELRQASDSKPSVFSDAFKKQLGTSLGDWKLYAALCTGIWFVSGDIEGMQRRLEDISHYRDMIFGEVSSPSGAALTHSTAEIEAAIEI</sequence>
<accession>A0A1L3I6F1</accession>
<dbReference type="AlphaFoldDB" id="A0A1L3I6F1"/>
<reference evidence="3" key="1">
    <citation type="submission" date="2016-07" db="EMBL/GenBank/DDBJ databases">
        <title>Phaeobacter portensis sp. nov., a tropodithietic acid producing bacterium isolated from a German harbor.</title>
        <authorList>
            <person name="Freese H.M."/>
            <person name="Bunk B."/>
            <person name="Breider S."/>
            <person name="Brinkhoff T."/>
        </authorList>
    </citation>
    <scope>NUCLEOTIDE SEQUENCE [LARGE SCALE GENOMIC DNA]</scope>
    <source>
        <strain evidence="3">P97</strain>
    </source>
</reference>
<dbReference type="EMBL" id="CP016364">
    <property type="protein sequence ID" value="APG47675.1"/>
    <property type="molecule type" value="Genomic_DNA"/>
</dbReference>
<proteinExistence type="predicted"/>
<organism evidence="2 3">
    <name type="scientific">Phaeobacter porticola</name>
    <dbReference type="NCBI Taxonomy" id="1844006"/>
    <lineage>
        <taxon>Bacteria</taxon>
        <taxon>Pseudomonadati</taxon>
        <taxon>Pseudomonadota</taxon>
        <taxon>Alphaproteobacteria</taxon>
        <taxon>Rhodobacterales</taxon>
        <taxon>Roseobacteraceae</taxon>
        <taxon>Phaeobacter</taxon>
    </lineage>
</organism>